<reference evidence="1 2" key="1">
    <citation type="journal article" date="2022" name="Hortic Res">
        <title>A haplotype resolved chromosomal level avocado genome allows analysis of novel avocado genes.</title>
        <authorList>
            <person name="Nath O."/>
            <person name="Fletcher S.J."/>
            <person name="Hayward A."/>
            <person name="Shaw L.M."/>
            <person name="Masouleh A.K."/>
            <person name="Furtado A."/>
            <person name="Henry R.J."/>
            <person name="Mitter N."/>
        </authorList>
    </citation>
    <scope>NUCLEOTIDE SEQUENCE [LARGE SCALE GENOMIC DNA]</scope>
    <source>
        <strain evidence="2">cv. Hass</strain>
    </source>
</reference>
<evidence type="ECO:0000313" key="1">
    <source>
        <dbReference type="EMBL" id="KAJ8617328.1"/>
    </source>
</evidence>
<gene>
    <name evidence="1" type="ORF">MRB53_013514</name>
</gene>
<protein>
    <submittedName>
        <fullName evidence="1">Uncharacterized protein</fullName>
    </submittedName>
</protein>
<proteinExistence type="predicted"/>
<dbReference type="EMBL" id="CM056812">
    <property type="protein sequence ID" value="KAJ8617328.1"/>
    <property type="molecule type" value="Genomic_DNA"/>
</dbReference>
<sequence>MGEEALEVAGEECQSNIFEMASKTPNETNIDTLAATKGEEAVEVSAVAEEHQSIIPIMPSKVNTTPSPMTTGSKKGCKRKTKEERESSRLECWIGCLKAGEWNSKSGRMVPLQHNMQSPI</sequence>
<keyword evidence="2" id="KW-1185">Reference proteome</keyword>
<accession>A0ACC2K8H3</accession>
<comment type="caution">
    <text evidence="1">The sequence shown here is derived from an EMBL/GenBank/DDBJ whole genome shotgun (WGS) entry which is preliminary data.</text>
</comment>
<dbReference type="Proteomes" id="UP001234297">
    <property type="component" value="Chromosome 4"/>
</dbReference>
<evidence type="ECO:0000313" key="2">
    <source>
        <dbReference type="Proteomes" id="UP001234297"/>
    </source>
</evidence>
<name>A0ACC2K8H3_PERAE</name>
<organism evidence="1 2">
    <name type="scientific">Persea americana</name>
    <name type="common">Avocado</name>
    <dbReference type="NCBI Taxonomy" id="3435"/>
    <lineage>
        <taxon>Eukaryota</taxon>
        <taxon>Viridiplantae</taxon>
        <taxon>Streptophyta</taxon>
        <taxon>Embryophyta</taxon>
        <taxon>Tracheophyta</taxon>
        <taxon>Spermatophyta</taxon>
        <taxon>Magnoliopsida</taxon>
        <taxon>Magnoliidae</taxon>
        <taxon>Laurales</taxon>
        <taxon>Lauraceae</taxon>
        <taxon>Persea</taxon>
    </lineage>
</organism>